<dbReference type="InterPro" id="IPR045186">
    <property type="entry name" value="Indole-3-glycerol_P_synth"/>
</dbReference>
<dbReference type="PANTHER" id="PTHR22854:SF2">
    <property type="entry name" value="INDOLE-3-GLYCEROL-PHOSPHATE SYNTHASE"/>
    <property type="match status" value="1"/>
</dbReference>
<dbReference type="SUPFAM" id="SSF51366">
    <property type="entry name" value="Ribulose-phoshate binding barrel"/>
    <property type="match status" value="1"/>
</dbReference>
<evidence type="ECO:0000256" key="3">
    <source>
        <dbReference type="ARBA" id="ARBA00012362"/>
    </source>
</evidence>
<dbReference type="InterPro" id="IPR011060">
    <property type="entry name" value="RibuloseP-bd_barrel"/>
</dbReference>
<keyword evidence="7" id="KW-0057">Aromatic amino acid biosynthesis</keyword>
<dbReference type="AlphaFoldDB" id="A0A382BPZ5"/>
<comment type="catalytic activity">
    <reaction evidence="1">
        <text>1-(2-carboxyphenylamino)-1-deoxy-D-ribulose 5-phosphate + H(+) = (1S,2R)-1-C-(indol-3-yl)glycerol 3-phosphate + CO2 + H2O</text>
        <dbReference type="Rhea" id="RHEA:23476"/>
        <dbReference type="ChEBI" id="CHEBI:15377"/>
        <dbReference type="ChEBI" id="CHEBI:15378"/>
        <dbReference type="ChEBI" id="CHEBI:16526"/>
        <dbReference type="ChEBI" id="CHEBI:58613"/>
        <dbReference type="ChEBI" id="CHEBI:58866"/>
        <dbReference type="EC" id="4.1.1.48"/>
    </reaction>
</comment>
<evidence type="ECO:0000313" key="10">
    <source>
        <dbReference type="EMBL" id="SVB15744.1"/>
    </source>
</evidence>
<evidence type="ECO:0000256" key="5">
    <source>
        <dbReference type="ARBA" id="ARBA00022793"/>
    </source>
</evidence>
<dbReference type="InterPro" id="IPR013785">
    <property type="entry name" value="Aldolase_TIM"/>
</dbReference>
<reference evidence="10" key="1">
    <citation type="submission" date="2018-05" db="EMBL/GenBank/DDBJ databases">
        <authorList>
            <person name="Lanie J.A."/>
            <person name="Ng W.-L."/>
            <person name="Kazmierczak K.M."/>
            <person name="Andrzejewski T.M."/>
            <person name="Davidsen T.M."/>
            <person name="Wayne K.J."/>
            <person name="Tettelin H."/>
            <person name="Glass J.I."/>
            <person name="Rusch D."/>
            <person name="Podicherti R."/>
            <person name="Tsui H.-C.T."/>
            <person name="Winkler M.E."/>
        </authorList>
    </citation>
    <scope>NUCLEOTIDE SEQUENCE</scope>
</reference>
<dbReference type="PANTHER" id="PTHR22854">
    <property type="entry name" value="TRYPTOPHAN BIOSYNTHESIS PROTEIN"/>
    <property type="match status" value="1"/>
</dbReference>
<name>A0A382BPZ5_9ZZZZ</name>
<dbReference type="Pfam" id="PF00218">
    <property type="entry name" value="IGPS"/>
    <property type="match status" value="1"/>
</dbReference>
<evidence type="ECO:0000259" key="9">
    <source>
        <dbReference type="Pfam" id="PF00218"/>
    </source>
</evidence>
<dbReference type="EC" id="4.1.1.48" evidence="3"/>
<keyword evidence="6" id="KW-0822">Tryptophan biosynthesis</keyword>
<evidence type="ECO:0000256" key="6">
    <source>
        <dbReference type="ARBA" id="ARBA00022822"/>
    </source>
</evidence>
<organism evidence="10">
    <name type="scientific">marine metagenome</name>
    <dbReference type="NCBI Taxonomy" id="408172"/>
    <lineage>
        <taxon>unclassified sequences</taxon>
        <taxon>metagenomes</taxon>
        <taxon>ecological metagenomes</taxon>
    </lineage>
</organism>
<dbReference type="Gene3D" id="3.20.20.70">
    <property type="entry name" value="Aldolase class I"/>
    <property type="match status" value="1"/>
</dbReference>
<evidence type="ECO:0000256" key="2">
    <source>
        <dbReference type="ARBA" id="ARBA00004696"/>
    </source>
</evidence>
<dbReference type="GO" id="GO:0000162">
    <property type="term" value="P:L-tryptophan biosynthetic process"/>
    <property type="evidence" value="ECO:0007669"/>
    <property type="project" value="UniProtKB-UniPathway"/>
</dbReference>
<evidence type="ECO:0000256" key="4">
    <source>
        <dbReference type="ARBA" id="ARBA00022605"/>
    </source>
</evidence>
<proteinExistence type="predicted"/>
<sequence length="248" mass="27506">MNSRKAINDGIYDITETLPKSAIDLEESIRNNVHASLITEIKFSSPAQGEIKQISDPLQIAESMISGGAKALSVLTQPHLFNGSPEYFIKIRKNVKIPLLMKDIMIDKTQIDAAKKMGADYFLLIQALFDKGFVDNIDELIDYGHKNGLKILLEAHTKTEFDNAIRTDADIVGINNRNLDTLEINLETTKQLLENFHKSKIILSESGIESSDDIRFLHDSGADAFLIGTSIMKSSDIENSVSELVNAI</sequence>
<accession>A0A382BPZ5</accession>
<gene>
    <name evidence="10" type="ORF">METZ01_LOCUS168598</name>
</gene>
<keyword evidence="5" id="KW-0210">Decarboxylase</keyword>
<evidence type="ECO:0000256" key="8">
    <source>
        <dbReference type="ARBA" id="ARBA00023239"/>
    </source>
</evidence>
<dbReference type="EMBL" id="UINC01030787">
    <property type="protein sequence ID" value="SVB15744.1"/>
    <property type="molecule type" value="Genomic_DNA"/>
</dbReference>
<dbReference type="CDD" id="cd00331">
    <property type="entry name" value="IGPS"/>
    <property type="match status" value="1"/>
</dbReference>
<evidence type="ECO:0000256" key="1">
    <source>
        <dbReference type="ARBA" id="ARBA00001633"/>
    </source>
</evidence>
<evidence type="ECO:0000256" key="7">
    <source>
        <dbReference type="ARBA" id="ARBA00023141"/>
    </source>
</evidence>
<protein>
    <recommendedName>
        <fullName evidence="3">indole-3-glycerol-phosphate synthase</fullName>
        <ecNumber evidence="3">4.1.1.48</ecNumber>
    </recommendedName>
</protein>
<dbReference type="GO" id="GO:0004640">
    <property type="term" value="F:phosphoribosylanthranilate isomerase activity"/>
    <property type="evidence" value="ECO:0007669"/>
    <property type="project" value="TreeGrafter"/>
</dbReference>
<dbReference type="GO" id="GO:0004425">
    <property type="term" value="F:indole-3-glycerol-phosphate synthase activity"/>
    <property type="evidence" value="ECO:0007669"/>
    <property type="project" value="UniProtKB-EC"/>
</dbReference>
<keyword evidence="4" id="KW-0028">Amino-acid biosynthesis</keyword>
<keyword evidence="8" id="KW-0456">Lyase</keyword>
<dbReference type="InterPro" id="IPR013798">
    <property type="entry name" value="Indole-3-glycerol_P_synth_dom"/>
</dbReference>
<comment type="pathway">
    <text evidence="2">Amino-acid biosynthesis; L-tryptophan biosynthesis; L-tryptophan from chorismate: step 4/5.</text>
</comment>
<dbReference type="UniPathway" id="UPA00035">
    <property type="reaction ID" value="UER00043"/>
</dbReference>
<feature type="domain" description="Indole-3-glycerol phosphate synthase" evidence="9">
    <location>
        <begin position="17"/>
        <end position="244"/>
    </location>
</feature>